<dbReference type="SUPFAM" id="SSF50692">
    <property type="entry name" value="ADC-like"/>
    <property type="match status" value="1"/>
</dbReference>
<keyword evidence="8" id="KW-0411">Iron-sulfur</keyword>
<dbReference type="InterPro" id="IPR009010">
    <property type="entry name" value="Asp_de-COase-like_dom_sf"/>
</dbReference>
<evidence type="ECO:0000256" key="9">
    <source>
        <dbReference type="SAM" id="MobiDB-lite"/>
    </source>
</evidence>
<keyword evidence="7" id="KW-0408">Iron</keyword>
<dbReference type="GO" id="GO:0051539">
    <property type="term" value="F:4 iron, 4 sulfur cluster binding"/>
    <property type="evidence" value="ECO:0007669"/>
    <property type="project" value="UniProtKB-KW"/>
</dbReference>
<evidence type="ECO:0000256" key="7">
    <source>
        <dbReference type="ARBA" id="ARBA00023004"/>
    </source>
</evidence>
<dbReference type="Proteomes" id="UP000320390">
    <property type="component" value="Chromosome"/>
</dbReference>
<evidence type="ECO:0000256" key="1">
    <source>
        <dbReference type="ARBA" id="ARBA00010312"/>
    </source>
</evidence>
<evidence type="ECO:0000313" key="12">
    <source>
        <dbReference type="Proteomes" id="UP000320390"/>
    </source>
</evidence>
<evidence type="ECO:0000256" key="8">
    <source>
        <dbReference type="ARBA" id="ARBA00023014"/>
    </source>
</evidence>
<dbReference type="SMART" id="SM00926">
    <property type="entry name" value="Molybdop_Fe4S4"/>
    <property type="match status" value="1"/>
</dbReference>
<evidence type="ECO:0000256" key="5">
    <source>
        <dbReference type="ARBA" id="ARBA00022729"/>
    </source>
</evidence>
<dbReference type="InterPro" id="IPR006657">
    <property type="entry name" value="MoPterin_dinucl-bd_dom"/>
</dbReference>
<keyword evidence="3" id="KW-0500">Molybdenum</keyword>
<evidence type="ECO:0000259" key="10">
    <source>
        <dbReference type="PROSITE" id="PS51669"/>
    </source>
</evidence>
<feature type="compositionally biased region" description="Basic and acidic residues" evidence="9">
    <location>
        <begin position="1"/>
        <end position="15"/>
    </location>
</feature>
<dbReference type="InterPro" id="IPR006963">
    <property type="entry name" value="Mopterin_OxRdtase_4Fe-4S_dom"/>
</dbReference>
<dbReference type="Pfam" id="PF04879">
    <property type="entry name" value="Molybdop_Fe4S4"/>
    <property type="match status" value="1"/>
</dbReference>
<dbReference type="EMBL" id="CP036434">
    <property type="protein sequence ID" value="QDV08814.1"/>
    <property type="molecule type" value="Genomic_DNA"/>
</dbReference>
<keyword evidence="12" id="KW-1185">Reference proteome</keyword>
<accession>A0A518EXI9</accession>
<sequence length="952" mass="106311">MKRERTRWTGRDADLKVGSPKQGEVRAHNRRGFLKLGALFSAGLAGCQSGGKSVGTASAAENRWKERPPTEEENLRVWTEGKGKPYEAQAPGVCPLPGPNRKTRFPDPDKYKNVEEVHGMCQLCSAVCGITGIIKDGRIIKVEGNPNDPNSRGKLCARGQSALNHQYHPERLLYPLRRVGKRGEGKWKRISWDEATGEIASRLQAVQKSGKLEEFAFHQGRSRTKDAVANFLNAFGTNTALNHRGLCSAARRAANLTYLFESDWDLGDYEHSKYVLNFGSNMFEAHQGHIAGAVRLQRGRFENGAKLVTFDVRMSNTAGNSDEFFMPSPGTDGAIALAMVHTILFEDLYDAAFIDEWTNVTLDELKEEFKDCTPAWAEQISTVPAAVIARIAREFAAAAPRATTMCNRGSSAHVNGYWNDRAIILLNALVGSVGKHGGFNWMFTGGYDNKRFKPPKGPGKSKTPSILADPPEFALANVWNSMKVGEIVYWYLKTKRAKMQVYMTYNLDSPLTWPETEVTENVMLDEEAINFHVCINPFLNETGSMADMVLPWSTYLERWDVDARGAYNLKPYLSMRRPMVEPLGESKDIREIFPEIARRVGGSMAAAYPMTPVREYMAEWVENVPYDESKYDSPMDFLAKVGAFEDPDEATYFEPYMRPLSAEQVAGATLDEATGILTDKDGKGIGVMHNGRAVVGFKTPSRKMEVYSRFVAMTGKNQDTSELTKLANSKGKNRPAYHEGHEYDIHPWPKYSPIDEHQNMADDQLVMTSFKWNVHNHGRTANLKWCSEIVHSNPAWMHPTTAKRLGLKDGDWVELTGHRSLYLAKLTPGLGLGSGEIDKRLRIPIWITPAVHPKAIAISNSLGHWEYTSVAQAKKGNENLGSKAEGMDLAGYRDPDWERNMWWEDPSNGQPGKWTKNRGNGWAQNAVLPIAADPISGQQAFHDTVVTVRKIT</sequence>
<evidence type="ECO:0000313" key="11">
    <source>
        <dbReference type="EMBL" id="QDV08814.1"/>
    </source>
</evidence>
<dbReference type="PANTHER" id="PTHR43742">
    <property type="entry name" value="TRIMETHYLAMINE-N-OXIDE REDUCTASE"/>
    <property type="match status" value="1"/>
</dbReference>
<proteinExistence type="inferred from homology"/>
<evidence type="ECO:0000256" key="6">
    <source>
        <dbReference type="ARBA" id="ARBA00023002"/>
    </source>
</evidence>
<organism evidence="11 12">
    <name type="scientific">Saltatorellus ferox</name>
    <dbReference type="NCBI Taxonomy" id="2528018"/>
    <lineage>
        <taxon>Bacteria</taxon>
        <taxon>Pseudomonadati</taxon>
        <taxon>Planctomycetota</taxon>
        <taxon>Planctomycetia</taxon>
        <taxon>Planctomycetia incertae sedis</taxon>
        <taxon>Saltatorellus</taxon>
    </lineage>
</organism>
<dbReference type="GO" id="GO:0046872">
    <property type="term" value="F:metal ion binding"/>
    <property type="evidence" value="ECO:0007669"/>
    <property type="project" value="UniProtKB-KW"/>
</dbReference>
<dbReference type="Gene3D" id="2.20.25.90">
    <property type="entry name" value="ADC-like domains"/>
    <property type="match status" value="1"/>
</dbReference>
<dbReference type="Gene3D" id="3.30.2070.10">
    <property type="entry name" value="Formate dehydrogenase/DMSO reductase"/>
    <property type="match status" value="1"/>
</dbReference>
<dbReference type="InterPro" id="IPR006311">
    <property type="entry name" value="TAT_signal"/>
</dbReference>
<keyword evidence="5" id="KW-0732">Signal</keyword>
<feature type="region of interest" description="Disordered" evidence="9">
    <location>
        <begin position="1"/>
        <end position="23"/>
    </location>
</feature>
<dbReference type="GO" id="GO:0016491">
    <property type="term" value="F:oxidoreductase activity"/>
    <property type="evidence" value="ECO:0007669"/>
    <property type="project" value="UniProtKB-KW"/>
</dbReference>
<dbReference type="InterPro" id="IPR050612">
    <property type="entry name" value="Prok_Mopterin_Oxidored"/>
</dbReference>
<dbReference type="Gene3D" id="2.40.40.20">
    <property type="match status" value="1"/>
</dbReference>
<dbReference type="GO" id="GO:0043546">
    <property type="term" value="F:molybdopterin cofactor binding"/>
    <property type="evidence" value="ECO:0007669"/>
    <property type="project" value="InterPro"/>
</dbReference>
<feature type="compositionally biased region" description="Basic and acidic residues" evidence="9">
    <location>
        <begin position="62"/>
        <end position="72"/>
    </location>
</feature>
<comment type="similarity">
    <text evidence="1">Belongs to the prokaryotic molybdopterin-containing oxidoreductase family.</text>
</comment>
<keyword evidence="2" id="KW-0004">4Fe-4S</keyword>
<keyword evidence="4" id="KW-0479">Metal-binding</keyword>
<reference evidence="11 12" key="1">
    <citation type="submission" date="2019-02" db="EMBL/GenBank/DDBJ databases">
        <title>Deep-cultivation of Planctomycetes and their phenomic and genomic characterization uncovers novel biology.</title>
        <authorList>
            <person name="Wiegand S."/>
            <person name="Jogler M."/>
            <person name="Boedeker C."/>
            <person name="Pinto D."/>
            <person name="Vollmers J."/>
            <person name="Rivas-Marin E."/>
            <person name="Kohn T."/>
            <person name="Peeters S.H."/>
            <person name="Heuer A."/>
            <person name="Rast P."/>
            <person name="Oberbeckmann S."/>
            <person name="Bunk B."/>
            <person name="Jeske O."/>
            <person name="Meyerdierks A."/>
            <person name="Storesund J.E."/>
            <person name="Kallscheuer N."/>
            <person name="Luecker S."/>
            <person name="Lage O.M."/>
            <person name="Pohl T."/>
            <person name="Merkel B.J."/>
            <person name="Hornburger P."/>
            <person name="Mueller R.-W."/>
            <person name="Bruemmer F."/>
            <person name="Labrenz M."/>
            <person name="Spormann A.M."/>
            <person name="Op den Camp H."/>
            <person name="Overmann J."/>
            <person name="Amann R."/>
            <person name="Jetten M.S.M."/>
            <person name="Mascher T."/>
            <person name="Medema M.H."/>
            <person name="Devos D.P."/>
            <person name="Kaster A.-K."/>
            <person name="Ovreas L."/>
            <person name="Rohde M."/>
            <person name="Galperin M.Y."/>
            <person name="Jogler C."/>
        </authorList>
    </citation>
    <scope>NUCLEOTIDE SEQUENCE [LARGE SCALE GENOMIC DNA]</scope>
    <source>
        <strain evidence="11 12">Poly30</strain>
    </source>
</reference>
<dbReference type="PROSITE" id="PS51318">
    <property type="entry name" value="TAT"/>
    <property type="match status" value="1"/>
</dbReference>
<dbReference type="SUPFAM" id="SSF53706">
    <property type="entry name" value="Formate dehydrogenase/DMSO reductase, domains 1-3"/>
    <property type="match status" value="1"/>
</dbReference>
<dbReference type="Pfam" id="PF01568">
    <property type="entry name" value="Molydop_binding"/>
    <property type="match status" value="1"/>
</dbReference>
<feature type="domain" description="4Fe-4S Mo/W bis-MGD-type" evidence="10">
    <location>
        <begin position="114"/>
        <end position="170"/>
    </location>
</feature>
<dbReference type="PANTHER" id="PTHR43742:SF9">
    <property type="entry name" value="TETRATHIONATE REDUCTASE SUBUNIT A"/>
    <property type="match status" value="1"/>
</dbReference>
<evidence type="ECO:0000256" key="2">
    <source>
        <dbReference type="ARBA" id="ARBA00022485"/>
    </source>
</evidence>
<dbReference type="InterPro" id="IPR006656">
    <property type="entry name" value="Mopterin_OxRdtase"/>
</dbReference>
<feature type="region of interest" description="Disordered" evidence="9">
    <location>
        <begin position="51"/>
        <end position="72"/>
    </location>
</feature>
<name>A0A518EXI9_9BACT</name>
<protein>
    <submittedName>
        <fullName evidence="11">Polysulfide reductase chain A</fullName>
    </submittedName>
</protein>
<evidence type="ECO:0000256" key="4">
    <source>
        <dbReference type="ARBA" id="ARBA00022723"/>
    </source>
</evidence>
<evidence type="ECO:0000256" key="3">
    <source>
        <dbReference type="ARBA" id="ARBA00022505"/>
    </source>
</evidence>
<keyword evidence="6" id="KW-0560">Oxidoreductase</keyword>
<dbReference type="AlphaFoldDB" id="A0A518EXI9"/>
<dbReference type="Gene3D" id="3.40.50.740">
    <property type="match status" value="1"/>
</dbReference>
<dbReference type="Pfam" id="PF00384">
    <property type="entry name" value="Molybdopterin"/>
    <property type="match status" value="1"/>
</dbReference>
<gene>
    <name evidence="11" type="primary">psrA</name>
    <name evidence="11" type="ORF">Poly30_43690</name>
</gene>
<dbReference type="Gene3D" id="3.40.228.10">
    <property type="entry name" value="Dimethylsulfoxide Reductase, domain 2"/>
    <property type="match status" value="1"/>
</dbReference>
<dbReference type="PROSITE" id="PS51669">
    <property type="entry name" value="4FE4S_MOW_BIS_MGD"/>
    <property type="match status" value="1"/>
</dbReference>